<dbReference type="Proteomes" id="UP000198582">
    <property type="component" value="Unassembled WGS sequence"/>
</dbReference>
<dbReference type="Pfam" id="PF20704">
    <property type="entry name" value="KH_NucS_shadow"/>
    <property type="match status" value="1"/>
</dbReference>
<dbReference type="OrthoDB" id="3428165at2"/>
<proteinExistence type="predicted"/>
<protein>
    <submittedName>
        <fullName evidence="1">Uncharacterized protein</fullName>
    </submittedName>
</protein>
<dbReference type="RefSeq" id="WP_091622846.1">
    <property type="nucleotide sequence ID" value="NZ_FOEF01000015.1"/>
</dbReference>
<accession>A0A1H8YFQ0</accession>
<sequence>MSLTVPEELVTKAQQGVMTDDEFLSCVKNSLPYAWSVVERLVKQYESGATSAEDGTVPPDDAAWGQLLRFAASDSMRGAVERKYGVKLAFQNCCKTGLFAPSAAKEYEEFVSPRAQILNQKPELINC</sequence>
<evidence type="ECO:0000313" key="2">
    <source>
        <dbReference type="Proteomes" id="UP000198582"/>
    </source>
</evidence>
<name>A0A1H8YFQ0_9PSEU</name>
<dbReference type="AlphaFoldDB" id="A0A1H8YFQ0"/>
<dbReference type="EMBL" id="FOEF01000015">
    <property type="protein sequence ID" value="SEP51050.1"/>
    <property type="molecule type" value="Genomic_DNA"/>
</dbReference>
<dbReference type="NCBIfam" id="NF040488">
    <property type="entry name" value="SCO5389_fam"/>
    <property type="match status" value="1"/>
</dbReference>
<organism evidence="1 2">
    <name type="scientific">Amycolatopsis saalfeldensis</name>
    <dbReference type="NCBI Taxonomy" id="394193"/>
    <lineage>
        <taxon>Bacteria</taxon>
        <taxon>Bacillati</taxon>
        <taxon>Actinomycetota</taxon>
        <taxon>Actinomycetes</taxon>
        <taxon>Pseudonocardiales</taxon>
        <taxon>Pseudonocardiaceae</taxon>
        <taxon>Amycolatopsis</taxon>
    </lineage>
</organism>
<reference evidence="1 2" key="1">
    <citation type="submission" date="2016-10" db="EMBL/GenBank/DDBJ databases">
        <authorList>
            <person name="de Groot N.N."/>
        </authorList>
    </citation>
    <scope>NUCLEOTIDE SEQUENCE [LARGE SCALE GENOMIC DNA]</scope>
    <source>
        <strain evidence="1 2">DSM 44993</strain>
    </source>
</reference>
<evidence type="ECO:0000313" key="1">
    <source>
        <dbReference type="EMBL" id="SEP51050.1"/>
    </source>
</evidence>
<keyword evidence="2" id="KW-1185">Reference proteome</keyword>
<dbReference type="STRING" id="394193.SAMN04489732_115119"/>
<gene>
    <name evidence="1" type="ORF">SAMN04489732_115119</name>
</gene>